<proteinExistence type="predicted"/>
<dbReference type="InterPro" id="IPR037066">
    <property type="entry name" value="Plug_dom_sf"/>
</dbReference>
<dbReference type="InterPro" id="IPR057601">
    <property type="entry name" value="Oar-like_b-barrel"/>
</dbReference>
<feature type="domain" description="TonB-dependent transporter Oar-like beta-barrel" evidence="2">
    <location>
        <begin position="245"/>
        <end position="1075"/>
    </location>
</feature>
<dbReference type="InterPro" id="IPR008969">
    <property type="entry name" value="CarboxyPept-like_regulatory"/>
</dbReference>
<evidence type="ECO:0000313" key="3">
    <source>
        <dbReference type="EMBL" id="SEM79245.1"/>
    </source>
</evidence>
<protein>
    <submittedName>
        <fullName evidence="3">TonB-dependent Receptor Plug Domain</fullName>
    </submittedName>
</protein>
<evidence type="ECO:0000256" key="1">
    <source>
        <dbReference type="SAM" id="SignalP"/>
    </source>
</evidence>
<keyword evidence="3" id="KW-0675">Receptor</keyword>
<sequence length="1159" mass="123561">MRNYLFMGAAAVALVAPMAASAQETTSTIRGTVMSGGNPVAGASVQIVNVPSGTTSNATTDANGTFTAGGLRPGGPYTVTITAAGFSSTQITDINTVVAQAYELPIELTAEDAAGTAGDIVVTASRLPNARSVSQGPATVLSAADIANVASVNRDIRDLSRRDPFARLDDTPTGGRAISFAGQNARYNRFTVDGVPITDNFGLNADGLPSRRSPIPYDAIGQFQAQVAPFDVRQGNFQGGAVNIILKSGTNDFHGTGFYALTNSDLVGKRTKPGPAITTGRTSVPEFKIQNYGAELAGPIIKDKLFFMVAGERLRGGRPIAEGPIDNNAGAAIPNLTQAQVDQVSSIAKNVYNYDTGGVQRSLGDKDDRVVARIDANISDTQRLALTYTYANDAITLLNNTFTSITSGSPGLGLASNAYTQGNRLHTGVVQLNSDWSDSFSTEARGFYKHYTRIQEPTLGRGFAQFRVCTNPTSLGSLTGCEASQAGETGTDAVVSFGPDSSRQTNQLYTETWGGLLQGRLTMNGHDLRIFTEIQDVSIFNSFLQNSAGSYYFDSIADFQAGRANSIAYGNSIVRDSSGNQAFNPDDAAAKFGYQSFTFGIMDNWRVTPTLTFSYGARYDLYAMHDQPALSTPYLNRYANGAIVNGERLTIGGNNTNISGFNLFQPRAGFDWKPAQRLSIRGGGGIFGGGTPDVYVSNSFSNTGVLTNSLSITRTATGFNGFPGGTPAATQIAVGNAALNGVTGTSIPAAVNTTLGNATVATNATVNALDPHFKVPSQWRATISGEYTANLGPLGDNWIFGADFLYSDVRNQVYFTDIRSQPIAGSLTPDGRQRYANVIDGATSTNTNTDILLTNTKKGRAYIAVARLDKSWDFGLHINGSFTYQDVKDQAPATSSTAGSNYSNGAFVDPNNVAYGISNDQVKYFFKYGVNFDHAFFGNAKTQIGLFGETRIGHPFSYTFQDYQPSGGNPRSAIFGTTGRSTATGTGGQRYLMYVPTVNDPLVSYSSVAYQDAVNAFIDASGLGKYRGKIAPRNAFNSKWFTRLDLHVAQEVPTGVFGSRLQVFADIENFTNFINKKWGQLREYTFPYNAAVTQVQCLTTPVATGATPTAAQTTANVGQACNQYRYSPLGGTTSFTTPTDQVYVNQSLYSIRIGARLTF</sequence>
<dbReference type="STRING" id="1166340.SAMN05192583_1254"/>
<organism evidence="3 4">
    <name type="scientific">Sphingomonas gellani</name>
    <dbReference type="NCBI Taxonomy" id="1166340"/>
    <lineage>
        <taxon>Bacteria</taxon>
        <taxon>Pseudomonadati</taxon>
        <taxon>Pseudomonadota</taxon>
        <taxon>Alphaproteobacteria</taxon>
        <taxon>Sphingomonadales</taxon>
        <taxon>Sphingomonadaceae</taxon>
        <taxon>Sphingomonas</taxon>
    </lineage>
</organism>
<dbReference type="SUPFAM" id="SSF56935">
    <property type="entry name" value="Porins"/>
    <property type="match status" value="1"/>
</dbReference>
<reference evidence="4" key="1">
    <citation type="submission" date="2016-10" db="EMBL/GenBank/DDBJ databases">
        <authorList>
            <person name="Varghese N."/>
            <person name="Submissions S."/>
        </authorList>
    </citation>
    <scope>NUCLEOTIDE SEQUENCE [LARGE SCALE GENOMIC DNA]</scope>
    <source>
        <strain evidence="4">S6-262</strain>
    </source>
</reference>
<dbReference type="Pfam" id="PF25183">
    <property type="entry name" value="OMP_b-brl_4"/>
    <property type="match status" value="1"/>
</dbReference>
<dbReference type="RefSeq" id="WP_093664576.1">
    <property type="nucleotide sequence ID" value="NZ_FOCF01000002.1"/>
</dbReference>
<gene>
    <name evidence="3" type="ORF">SAMN05192583_1254</name>
</gene>
<name>A0A1H8B8H4_9SPHN</name>
<dbReference type="Proteomes" id="UP000199206">
    <property type="component" value="Unassembled WGS sequence"/>
</dbReference>
<dbReference type="Gene3D" id="2.170.130.10">
    <property type="entry name" value="TonB-dependent receptor, plug domain"/>
    <property type="match status" value="1"/>
</dbReference>
<evidence type="ECO:0000259" key="2">
    <source>
        <dbReference type="Pfam" id="PF25183"/>
    </source>
</evidence>
<keyword evidence="1" id="KW-0732">Signal</keyword>
<dbReference type="OrthoDB" id="9768147at2"/>
<feature type="signal peptide" evidence="1">
    <location>
        <begin position="1"/>
        <end position="22"/>
    </location>
</feature>
<keyword evidence="4" id="KW-1185">Reference proteome</keyword>
<feature type="chain" id="PRO_5011553807" evidence="1">
    <location>
        <begin position="23"/>
        <end position="1159"/>
    </location>
</feature>
<accession>A0A1H8B8H4</accession>
<evidence type="ECO:0000313" key="4">
    <source>
        <dbReference type="Proteomes" id="UP000199206"/>
    </source>
</evidence>
<dbReference type="SUPFAM" id="SSF49464">
    <property type="entry name" value="Carboxypeptidase regulatory domain-like"/>
    <property type="match status" value="1"/>
</dbReference>
<dbReference type="Pfam" id="PF13620">
    <property type="entry name" value="CarboxypepD_reg"/>
    <property type="match status" value="1"/>
</dbReference>
<dbReference type="EMBL" id="FOCF01000002">
    <property type="protein sequence ID" value="SEM79245.1"/>
    <property type="molecule type" value="Genomic_DNA"/>
</dbReference>
<dbReference type="Gene3D" id="2.60.40.1120">
    <property type="entry name" value="Carboxypeptidase-like, regulatory domain"/>
    <property type="match status" value="1"/>
</dbReference>
<dbReference type="AlphaFoldDB" id="A0A1H8B8H4"/>